<sequence>MQLDTNLKVAITGANGQLGFQLVKNLSGKVKLKAFDRASLDIANSFEVEKKLTAFTPDIIINAAAYTAVDKAEQEIEQADAINHFGAKYLAQTAEKLNAILIHVSTDYVFNGESDTPYLETDKTNPQSIYGKTKLAGELAVIEHCSKHIILRTAWVFAEHGNNFVKTMLRLAQSQPELRVVADQTGGPTYAGDIADAIISICVQLKNTEESRWGIYHFSGMPFVSWHQFAVAIFKQAESLKLINKIPVTNAITTADYQTPAKRPAYSMLNCDKIDKQFAIKSSNWAKALENLTLYK</sequence>
<dbReference type="EMBL" id="JAEINI020000002">
    <property type="protein sequence ID" value="MCB5226072.1"/>
    <property type="molecule type" value="Genomic_DNA"/>
</dbReference>
<evidence type="ECO:0000256" key="3">
    <source>
        <dbReference type="ARBA" id="ARBA00012929"/>
    </source>
</evidence>
<keyword evidence="6 8" id="KW-0560">Oxidoreductase</keyword>
<evidence type="ECO:0000256" key="1">
    <source>
        <dbReference type="ARBA" id="ARBA00004781"/>
    </source>
</evidence>
<comment type="similarity">
    <text evidence="2 6">Belongs to the dTDP-4-dehydrorhamnose reductase family.</text>
</comment>
<dbReference type="NCBIfam" id="TIGR01214">
    <property type="entry name" value="rmlD"/>
    <property type="match status" value="1"/>
</dbReference>
<comment type="cofactor">
    <cofactor evidence="6">
        <name>Mg(2+)</name>
        <dbReference type="ChEBI" id="CHEBI:18420"/>
    </cofactor>
    <text evidence="6">Binds 1 Mg(2+) ion per monomer.</text>
</comment>
<gene>
    <name evidence="8" type="primary">rfbD</name>
    <name evidence="8" type="ORF">JAO78_004515</name>
</gene>
<keyword evidence="6" id="KW-0521">NADP</keyword>
<dbReference type="Pfam" id="PF04321">
    <property type="entry name" value="RmlD_sub_bind"/>
    <property type="match status" value="1"/>
</dbReference>
<name>A0ABS8C168_9ALTE</name>
<dbReference type="EC" id="1.1.1.133" evidence="3 6"/>
<dbReference type="Gene3D" id="3.90.25.10">
    <property type="entry name" value="UDP-galactose 4-epimerase, domain 1"/>
    <property type="match status" value="1"/>
</dbReference>
<feature type="domain" description="RmlD-like substrate binding" evidence="7">
    <location>
        <begin position="8"/>
        <end position="291"/>
    </location>
</feature>
<keyword evidence="9" id="KW-1185">Reference proteome</keyword>
<dbReference type="RefSeq" id="WP_226750162.1">
    <property type="nucleotide sequence ID" value="NZ_JAEINI020000002.1"/>
</dbReference>
<comment type="caution">
    <text evidence="8">The sequence shown here is derived from an EMBL/GenBank/DDBJ whole genome shotgun (WGS) entry which is preliminary data.</text>
</comment>
<comment type="function">
    <text evidence="6">Catalyzes the reduction of dTDP-6-deoxy-L-lyxo-4-hexulose to yield dTDP-L-rhamnose.</text>
</comment>
<evidence type="ECO:0000313" key="9">
    <source>
        <dbReference type="Proteomes" id="UP000633814"/>
    </source>
</evidence>
<proteinExistence type="inferred from homology"/>
<evidence type="ECO:0000256" key="2">
    <source>
        <dbReference type="ARBA" id="ARBA00010944"/>
    </source>
</evidence>
<evidence type="ECO:0000256" key="4">
    <source>
        <dbReference type="ARBA" id="ARBA00017099"/>
    </source>
</evidence>
<protein>
    <recommendedName>
        <fullName evidence="4 6">dTDP-4-dehydrorhamnose reductase</fullName>
        <ecNumber evidence="3 6">1.1.1.133</ecNumber>
    </recommendedName>
</protein>
<dbReference type="Gene3D" id="3.40.50.720">
    <property type="entry name" value="NAD(P)-binding Rossmann-like Domain"/>
    <property type="match status" value="1"/>
</dbReference>
<evidence type="ECO:0000313" key="8">
    <source>
        <dbReference type="EMBL" id="MCB5226072.1"/>
    </source>
</evidence>
<dbReference type="PANTHER" id="PTHR10491:SF4">
    <property type="entry name" value="METHIONINE ADENOSYLTRANSFERASE 2 SUBUNIT BETA"/>
    <property type="match status" value="1"/>
</dbReference>
<dbReference type="InterPro" id="IPR005913">
    <property type="entry name" value="dTDP_dehydrorham_reduct"/>
</dbReference>
<comment type="catalytic activity">
    <reaction evidence="5 6">
        <text>dTDP-beta-L-rhamnose + NADP(+) = dTDP-4-dehydro-beta-L-rhamnose + NADPH + H(+)</text>
        <dbReference type="Rhea" id="RHEA:21796"/>
        <dbReference type="ChEBI" id="CHEBI:15378"/>
        <dbReference type="ChEBI" id="CHEBI:57510"/>
        <dbReference type="ChEBI" id="CHEBI:57783"/>
        <dbReference type="ChEBI" id="CHEBI:58349"/>
        <dbReference type="ChEBI" id="CHEBI:62830"/>
        <dbReference type="EC" id="1.1.1.133"/>
    </reaction>
</comment>
<dbReference type="InterPro" id="IPR036291">
    <property type="entry name" value="NAD(P)-bd_dom_sf"/>
</dbReference>
<dbReference type="GO" id="GO:0008831">
    <property type="term" value="F:dTDP-4-dehydrorhamnose reductase activity"/>
    <property type="evidence" value="ECO:0007669"/>
    <property type="project" value="UniProtKB-EC"/>
</dbReference>
<dbReference type="Proteomes" id="UP000633814">
    <property type="component" value="Unassembled WGS sequence"/>
</dbReference>
<dbReference type="SUPFAM" id="SSF51735">
    <property type="entry name" value="NAD(P)-binding Rossmann-fold domains"/>
    <property type="match status" value="1"/>
</dbReference>
<comment type="pathway">
    <text evidence="1 6">Carbohydrate biosynthesis; dTDP-L-rhamnose biosynthesis.</text>
</comment>
<reference evidence="8 9" key="1">
    <citation type="submission" date="2021-10" db="EMBL/GenBank/DDBJ databases">
        <title>Alishewanella koreense sp. nov. isolated from seawater of southwestern coast in South Korea and the proposal for the reclassification of Rheinheimera perlucida and Rheinheimera tuosuensis as Arsukibacterium perlucida and Arsukibacterium tuosuensis.</title>
        <authorList>
            <person name="Kim K.H."/>
            <person name="Ruan W."/>
            <person name="Kim K.R."/>
            <person name="Baek J.H."/>
            <person name="Jeon C.O."/>
        </authorList>
    </citation>
    <scope>NUCLEOTIDE SEQUENCE [LARGE SCALE GENOMIC DNA]</scope>
    <source>
        <strain evidence="8 9">16-MA</strain>
    </source>
</reference>
<accession>A0ABS8C168</accession>
<dbReference type="InterPro" id="IPR029903">
    <property type="entry name" value="RmlD-like-bd"/>
</dbReference>
<dbReference type="CDD" id="cd05254">
    <property type="entry name" value="dTDP_HR_like_SDR_e"/>
    <property type="match status" value="1"/>
</dbReference>
<organism evidence="8 9">
    <name type="scientific">Alishewanella maricola</name>
    <dbReference type="NCBI Taxonomy" id="2795740"/>
    <lineage>
        <taxon>Bacteria</taxon>
        <taxon>Pseudomonadati</taxon>
        <taxon>Pseudomonadota</taxon>
        <taxon>Gammaproteobacteria</taxon>
        <taxon>Alteromonadales</taxon>
        <taxon>Alteromonadaceae</taxon>
        <taxon>Alishewanella</taxon>
    </lineage>
</organism>
<evidence type="ECO:0000259" key="7">
    <source>
        <dbReference type="Pfam" id="PF04321"/>
    </source>
</evidence>
<evidence type="ECO:0000256" key="5">
    <source>
        <dbReference type="ARBA" id="ARBA00048200"/>
    </source>
</evidence>
<evidence type="ECO:0000256" key="6">
    <source>
        <dbReference type="RuleBase" id="RU364082"/>
    </source>
</evidence>
<dbReference type="PANTHER" id="PTHR10491">
    <property type="entry name" value="DTDP-4-DEHYDRORHAMNOSE REDUCTASE"/>
    <property type="match status" value="1"/>
</dbReference>